<name>A0A8S4BPZ7_9TELE</name>
<organism evidence="1 2">
    <name type="scientific">Menidia menidia</name>
    <name type="common">Atlantic silverside</name>
    <dbReference type="NCBI Taxonomy" id="238744"/>
    <lineage>
        <taxon>Eukaryota</taxon>
        <taxon>Metazoa</taxon>
        <taxon>Chordata</taxon>
        <taxon>Craniata</taxon>
        <taxon>Vertebrata</taxon>
        <taxon>Euteleostomi</taxon>
        <taxon>Actinopterygii</taxon>
        <taxon>Neopterygii</taxon>
        <taxon>Teleostei</taxon>
        <taxon>Neoteleostei</taxon>
        <taxon>Acanthomorphata</taxon>
        <taxon>Ovalentaria</taxon>
        <taxon>Atherinomorphae</taxon>
        <taxon>Atheriniformes</taxon>
        <taxon>Atherinopsidae</taxon>
        <taxon>Menidiinae</taxon>
        <taxon>Menidia</taxon>
    </lineage>
</organism>
<proteinExistence type="predicted"/>
<accession>A0A8S4BPZ7</accession>
<sequence>MLSWLSDGNSQHPGVYRFLPAAGRAEAFLLGVGGAADHFAHQLGDGIAVNPEDSEKLLGLTAAGHLRNRQAVDVVVLHCDDASSGGPRIVDNGLGVKRFDVQRQPKPHEG</sequence>
<dbReference type="AlphaFoldDB" id="A0A8S4BPZ7"/>
<comment type="caution">
    <text evidence="1">The sequence shown here is derived from an EMBL/GenBank/DDBJ whole genome shotgun (WGS) entry which is preliminary data.</text>
</comment>
<reference evidence="1" key="1">
    <citation type="submission" date="2021-05" db="EMBL/GenBank/DDBJ databases">
        <authorList>
            <person name="Tigano A."/>
        </authorList>
    </citation>
    <scope>NUCLEOTIDE SEQUENCE</scope>
</reference>
<protein>
    <submittedName>
        <fullName evidence="1">(Atlantic silverside) hypothetical protein</fullName>
    </submittedName>
</protein>
<gene>
    <name evidence="1" type="ORF">MMEN_LOCUS21434</name>
</gene>
<keyword evidence="2" id="KW-1185">Reference proteome</keyword>
<dbReference type="OrthoDB" id="10553567at2759"/>
<evidence type="ECO:0000313" key="1">
    <source>
        <dbReference type="EMBL" id="CAG6021207.1"/>
    </source>
</evidence>
<dbReference type="EMBL" id="CAJRST010041110">
    <property type="protein sequence ID" value="CAG6021207.1"/>
    <property type="molecule type" value="Genomic_DNA"/>
</dbReference>
<evidence type="ECO:0000313" key="2">
    <source>
        <dbReference type="Proteomes" id="UP000677803"/>
    </source>
</evidence>
<dbReference type="Proteomes" id="UP000677803">
    <property type="component" value="Unassembled WGS sequence"/>
</dbReference>